<dbReference type="RefSeq" id="WP_072829539.1">
    <property type="nucleotide sequence ID" value="NZ_FQXP01000003.1"/>
</dbReference>
<proteinExistence type="inferred from homology"/>
<name>A0A1M5T120_9CLOT</name>
<accession>A0A1M5T120</accession>
<dbReference type="InterPro" id="IPR023052">
    <property type="entry name" value="Cell_div_SepF"/>
</dbReference>
<evidence type="ECO:0000256" key="2">
    <source>
        <dbReference type="ARBA" id="ARBA00023210"/>
    </source>
</evidence>
<evidence type="ECO:0000256" key="3">
    <source>
        <dbReference type="ARBA" id="ARBA00023306"/>
    </source>
</evidence>
<dbReference type="Proteomes" id="UP000184526">
    <property type="component" value="Unassembled WGS sequence"/>
</dbReference>
<reference evidence="6 7" key="1">
    <citation type="submission" date="2016-11" db="EMBL/GenBank/DDBJ databases">
        <authorList>
            <person name="Jaros S."/>
            <person name="Januszkiewicz K."/>
            <person name="Wedrychowicz H."/>
        </authorList>
    </citation>
    <scope>NUCLEOTIDE SEQUENCE [LARGE SCALE GENOMIC DNA]</scope>
    <source>
        <strain evidence="6 7">DSM 3089</strain>
    </source>
</reference>
<dbReference type="GO" id="GO:0000917">
    <property type="term" value="P:division septum assembly"/>
    <property type="evidence" value="ECO:0007669"/>
    <property type="project" value="UniProtKB-KW"/>
</dbReference>
<keyword evidence="7" id="KW-1185">Reference proteome</keyword>
<dbReference type="OrthoDB" id="9815206at2"/>
<sequence>MGKGFLDKIVNSLVGEDVEEFEEIEEVEDIEDEEEEKVEPIEIASVRRNNKVVNIHSNSSAKVIIYKPEEFTEDAMTICDHLKNRRVVVVNVTQMEKSVAQRLLDYIGGASFVLGGEIQRIEKGVYIISPSNVEVSNSLKYELQQNKDIFSFMK</sequence>
<comment type="subunit">
    <text evidence="5">Homodimer. Interacts with FtsZ.</text>
</comment>
<dbReference type="GO" id="GO:0043093">
    <property type="term" value="P:FtsZ-dependent cytokinesis"/>
    <property type="evidence" value="ECO:0007669"/>
    <property type="project" value="UniProtKB-UniRule"/>
</dbReference>
<dbReference type="PANTHER" id="PTHR35798:SF1">
    <property type="entry name" value="CELL DIVISION PROTEIN SEPF"/>
    <property type="match status" value="1"/>
</dbReference>
<evidence type="ECO:0000313" key="7">
    <source>
        <dbReference type="Proteomes" id="UP000184526"/>
    </source>
</evidence>
<dbReference type="STRING" id="1121306.SAMN02745196_00394"/>
<comment type="similarity">
    <text evidence="5">Belongs to the SepF family.</text>
</comment>
<dbReference type="PANTHER" id="PTHR35798">
    <property type="entry name" value="CELL DIVISION PROTEIN SEPF"/>
    <property type="match status" value="1"/>
</dbReference>
<comment type="function">
    <text evidence="4 5">Cell division protein that is part of the divisome complex and is recruited early to the Z-ring. Probably stimulates Z-ring formation, perhaps through the cross-linking of FtsZ protofilaments. Its function overlaps with FtsA.</text>
</comment>
<evidence type="ECO:0000313" key="6">
    <source>
        <dbReference type="EMBL" id="SHH44457.1"/>
    </source>
</evidence>
<dbReference type="HAMAP" id="MF_01197">
    <property type="entry name" value="SepF"/>
    <property type="match status" value="1"/>
</dbReference>
<keyword evidence="3 5" id="KW-0131">Cell cycle</keyword>
<keyword evidence="5" id="KW-0963">Cytoplasm</keyword>
<organism evidence="6 7">
    <name type="scientific">Clostridium collagenovorans DSM 3089</name>
    <dbReference type="NCBI Taxonomy" id="1121306"/>
    <lineage>
        <taxon>Bacteria</taxon>
        <taxon>Bacillati</taxon>
        <taxon>Bacillota</taxon>
        <taxon>Clostridia</taxon>
        <taxon>Eubacteriales</taxon>
        <taxon>Clostridiaceae</taxon>
        <taxon>Clostridium</taxon>
    </lineage>
</organism>
<comment type="subcellular location">
    <subcellularLocation>
        <location evidence="5">Cytoplasm</location>
    </subcellularLocation>
    <text evidence="5">Localizes to the division site, in a FtsZ-dependent manner.</text>
</comment>
<protein>
    <recommendedName>
        <fullName evidence="5">Cell division protein SepF</fullName>
    </recommendedName>
</protein>
<evidence type="ECO:0000256" key="5">
    <source>
        <dbReference type="HAMAP-Rule" id="MF_01197"/>
    </source>
</evidence>
<dbReference type="EMBL" id="FQXP01000003">
    <property type="protein sequence ID" value="SHH44457.1"/>
    <property type="molecule type" value="Genomic_DNA"/>
</dbReference>
<dbReference type="InterPro" id="IPR007561">
    <property type="entry name" value="Cell_div_SepF/SepF-rel"/>
</dbReference>
<gene>
    <name evidence="5" type="primary">sepF</name>
    <name evidence="6" type="ORF">SAMN02745196_00394</name>
</gene>
<evidence type="ECO:0000256" key="1">
    <source>
        <dbReference type="ARBA" id="ARBA00022618"/>
    </source>
</evidence>
<keyword evidence="1 5" id="KW-0132">Cell division</keyword>
<keyword evidence="2 5" id="KW-0717">Septation</keyword>
<evidence type="ECO:0000256" key="4">
    <source>
        <dbReference type="ARBA" id="ARBA00044936"/>
    </source>
</evidence>
<dbReference type="InterPro" id="IPR038594">
    <property type="entry name" value="SepF-like_sf"/>
</dbReference>
<dbReference type="Pfam" id="PF04472">
    <property type="entry name" value="SepF"/>
    <property type="match status" value="1"/>
</dbReference>
<dbReference type="GO" id="GO:0005737">
    <property type="term" value="C:cytoplasm"/>
    <property type="evidence" value="ECO:0007669"/>
    <property type="project" value="UniProtKB-SubCell"/>
</dbReference>
<dbReference type="AlphaFoldDB" id="A0A1M5T120"/>
<dbReference type="Gene3D" id="3.30.110.150">
    <property type="entry name" value="SepF-like protein"/>
    <property type="match status" value="1"/>
</dbReference>